<organism evidence="1 2">
    <name type="scientific">Paenibacillus chungangensis</name>
    <dbReference type="NCBI Taxonomy" id="696535"/>
    <lineage>
        <taxon>Bacteria</taxon>
        <taxon>Bacillati</taxon>
        <taxon>Bacillota</taxon>
        <taxon>Bacilli</taxon>
        <taxon>Bacillales</taxon>
        <taxon>Paenibacillaceae</taxon>
        <taxon>Paenibacillus</taxon>
    </lineage>
</organism>
<keyword evidence="2" id="KW-1185">Reference proteome</keyword>
<reference evidence="2" key="1">
    <citation type="journal article" date="2019" name="Int. J. Syst. Evol. Microbiol.">
        <title>The Global Catalogue of Microorganisms (GCM) 10K type strain sequencing project: providing services to taxonomists for standard genome sequencing and annotation.</title>
        <authorList>
            <consortium name="The Broad Institute Genomics Platform"/>
            <consortium name="The Broad Institute Genome Sequencing Center for Infectious Disease"/>
            <person name="Wu L."/>
            <person name="Ma J."/>
        </authorList>
    </citation>
    <scope>NUCLEOTIDE SEQUENCE [LARGE SCALE GENOMIC DNA]</scope>
    <source>
        <strain evidence="2">CCUG 59129</strain>
    </source>
</reference>
<sequence length="291" mass="33345">MIREIEIWGKLKAVVLENEEIEVVMLPGKGSEIIRYRDKRGALDYLHVYQKEIERYIQDAEQGVAAPLGDYFFGGCYTMFPNAGIDQTYENRYYDYHGDLRKAAWDYEIDGCTLELKASSRHVPLGIERTVHLAEEGTRLTFTDRLYYDHQNQAAGAIPYIYGIHPYHSSPLLDENTRCIIGGKTVAVLPARQQRMKKLEFYSVEEEGMIEVRNSGLPRSIRIRFDKELLNYVWVWHDHDETGTPYVSALIPCTANGHDGIAGAVANHSIRFMNPGEELVTTWSIELHTLN</sequence>
<dbReference type="EMBL" id="JBHTJZ010000072">
    <property type="protein sequence ID" value="MFD0962241.1"/>
    <property type="molecule type" value="Genomic_DNA"/>
</dbReference>
<protein>
    <recommendedName>
        <fullName evidence="3">Galactose mutarotase</fullName>
    </recommendedName>
</protein>
<comment type="caution">
    <text evidence="1">The sequence shown here is derived from an EMBL/GenBank/DDBJ whole genome shotgun (WGS) entry which is preliminary data.</text>
</comment>
<accession>A0ABW3HXI1</accession>
<evidence type="ECO:0000313" key="2">
    <source>
        <dbReference type="Proteomes" id="UP001596989"/>
    </source>
</evidence>
<dbReference type="RefSeq" id="WP_377568655.1">
    <property type="nucleotide sequence ID" value="NZ_JBHTJZ010000072.1"/>
</dbReference>
<evidence type="ECO:0008006" key="3">
    <source>
        <dbReference type="Google" id="ProtNLM"/>
    </source>
</evidence>
<gene>
    <name evidence="1" type="ORF">ACFQ2I_23145</name>
</gene>
<dbReference type="InterPro" id="IPR014718">
    <property type="entry name" value="GH-type_carb-bd"/>
</dbReference>
<dbReference type="Proteomes" id="UP001596989">
    <property type="component" value="Unassembled WGS sequence"/>
</dbReference>
<evidence type="ECO:0000313" key="1">
    <source>
        <dbReference type="EMBL" id="MFD0962241.1"/>
    </source>
</evidence>
<proteinExistence type="predicted"/>
<name>A0ABW3HXI1_9BACL</name>
<dbReference type="InterPro" id="IPR011013">
    <property type="entry name" value="Gal_mutarotase_sf_dom"/>
</dbReference>
<dbReference type="Gene3D" id="2.70.98.10">
    <property type="match status" value="1"/>
</dbReference>
<dbReference type="SUPFAM" id="SSF74650">
    <property type="entry name" value="Galactose mutarotase-like"/>
    <property type="match status" value="1"/>
</dbReference>